<evidence type="ECO:0000256" key="3">
    <source>
        <dbReference type="ARBA" id="ARBA00022490"/>
    </source>
</evidence>
<gene>
    <name evidence="9" type="ORF">HDA33_001730</name>
</gene>
<dbReference type="Gene3D" id="2.120.10.30">
    <property type="entry name" value="TolB, C-terminal domain"/>
    <property type="match status" value="1"/>
</dbReference>
<dbReference type="SMART" id="SM00245">
    <property type="entry name" value="TSPc"/>
    <property type="match status" value="1"/>
</dbReference>
<dbReference type="InterPro" id="IPR029045">
    <property type="entry name" value="ClpP/crotonase-like_dom_sf"/>
</dbReference>
<evidence type="ECO:0000256" key="2">
    <source>
        <dbReference type="ARBA" id="ARBA00008524"/>
    </source>
</evidence>
<evidence type="ECO:0000256" key="1">
    <source>
        <dbReference type="ARBA" id="ARBA00004496"/>
    </source>
</evidence>
<dbReference type="GO" id="GO:0008236">
    <property type="term" value="F:serine-type peptidase activity"/>
    <property type="evidence" value="ECO:0007669"/>
    <property type="project" value="UniProtKB-KW"/>
</dbReference>
<dbReference type="Pfam" id="PF03572">
    <property type="entry name" value="Peptidase_S41"/>
    <property type="match status" value="1"/>
</dbReference>
<dbReference type="Gene3D" id="3.90.226.10">
    <property type="entry name" value="2-enoyl-CoA Hydratase, Chain A, domain 1"/>
    <property type="match status" value="1"/>
</dbReference>
<dbReference type="SUPFAM" id="SSF52096">
    <property type="entry name" value="ClpP/crotonase"/>
    <property type="match status" value="1"/>
</dbReference>
<dbReference type="Gene3D" id="2.120.10.60">
    <property type="entry name" value="Tricorn protease N-terminal domain"/>
    <property type="match status" value="1"/>
</dbReference>
<dbReference type="GO" id="GO:0006508">
    <property type="term" value="P:proteolysis"/>
    <property type="evidence" value="ECO:0007669"/>
    <property type="project" value="UniProtKB-KW"/>
</dbReference>
<proteinExistence type="inferred from homology"/>
<dbReference type="SUPFAM" id="SSF82171">
    <property type="entry name" value="DPP6 N-terminal domain-like"/>
    <property type="match status" value="1"/>
</dbReference>
<accession>A0A7W9N1G5</accession>
<feature type="compositionally biased region" description="Low complexity" evidence="7">
    <location>
        <begin position="502"/>
        <end position="527"/>
    </location>
</feature>
<evidence type="ECO:0000256" key="7">
    <source>
        <dbReference type="SAM" id="MobiDB-lite"/>
    </source>
</evidence>
<feature type="region of interest" description="Disordered" evidence="7">
    <location>
        <begin position="499"/>
        <end position="527"/>
    </location>
</feature>
<keyword evidence="3" id="KW-0963">Cytoplasm</keyword>
<organism evidence="9 10">
    <name type="scientific">Micrococcus endophyticus</name>
    <dbReference type="NCBI Taxonomy" id="455343"/>
    <lineage>
        <taxon>Bacteria</taxon>
        <taxon>Bacillati</taxon>
        <taxon>Actinomycetota</taxon>
        <taxon>Actinomycetes</taxon>
        <taxon>Micrococcales</taxon>
        <taxon>Micrococcaceae</taxon>
        <taxon>Micrococcus</taxon>
    </lineage>
</organism>
<keyword evidence="6" id="KW-0720">Serine protease</keyword>
<evidence type="ECO:0000313" key="10">
    <source>
        <dbReference type="Proteomes" id="UP000567246"/>
    </source>
</evidence>
<dbReference type="InterPro" id="IPR012393">
    <property type="entry name" value="Tricorn_protease"/>
</dbReference>
<comment type="similarity">
    <text evidence="2">Belongs to the peptidase S41B family.</text>
</comment>
<name>A0A7W9N1G5_9MICC</name>
<evidence type="ECO:0000259" key="8">
    <source>
        <dbReference type="SMART" id="SM00245"/>
    </source>
</evidence>
<feature type="domain" description="Tail specific protease" evidence="8">
    <location>
        <begin position="599"/>
        <end position="777"/>
    </location>
</feature>
<evidence type="ECO:0000256" key="5">
    <source>
        <dbReference type="ARBA" id="ARBA00022801"/>
    </source>
</evidence>
<keyword evidence="5" id="KW-0378">Hydrolase</keyword>
<dbReference type="RefSeq" id="WP_184172590.1">
    <property type="nucleotide sequence ID" value="NZ_BAABAG010000014.1"/>
</dbReference>
<keyword evidence="10" id="KW-1185">Reference proteome</keyword>
<dbReference type="Proteomes" id="UP000567246">
    <property type="component" value="Unassembled WGS sequence"/>
</dbReference>
<dbReference type="PANTHER" id="PTHR43253">
    <property type="entry name" value="TRICORN PROTEASE HOMOLOG 2-RELATED"/>
    <property type="match status" value="1"/>
</dbReference>
<protein>
    <recommendedName>
        <fullName evidence="8">Tail specific protease domain-containing protein</fullName>
    </recommendedName>
</protein>
<sequence>MSTSYAHRPSATADGLVAVVADSLWLEHMDGPAATHRVDDAIGHPTRPIVAVVEEDPDAPAPGVRVRLAPLEDPQAGPVLHRCAGPLRLLGWWDEDVLALAREPRAMPGSAEVLTLACDGRRLDGPNLVAVASVDHAADGRRVLTTSGPHPLTWNGHRGGGAGRVLLVEPEGHRRMLDGTGNAADAVLLGGRVHWIDDLDGTPQVYSADPDRPGDVPYAWPSLGPVGVTSLRRAGDRLVAGALGRVFTLRPDDADAARWEPVDVPVPAPRAPGEQDRSADGHVATTGGWTVDTAPGEGGDLFVLEHRDRAAVVVRHASDGRRETVVATGPGAVALDRIVHGGGVSAVSGDAAGVFAVVGSGDVRVLDGQDAHRRSRPAVSPDGRVVAWTREDDLQGGELRLHDLATGEDGRVTVSGFHVSSPVFAPDGSLFLTARPVSELGGTAAPMQPGRVLRLAQPVRAGTARGADLDVLPGEPGQVHELRLWNGVVHALGAGGRWASVSESPTTTAAGESAPTTPPSSSTDVDPAPGEVLEEALRLIRHAAGQVGVIHDDSADVDASDTVLAAFRDAAARARTRTDLADLLDHAVGTLGASHAVLLREEPPAVSRSDVLLRRAASVLEDHARHVALTDVSVAGWRTVRDLVRGWRGHRPLVLDLRFNEGGQFADALGAVLTGFIFRSATARAAGGSRRLLPGPSQVLVLIAETTGSGGEHLAAILRSLPGVNLLGRRTAGAGTGFHRVRTLGPGLRLCLPQYRLGGWERDAIENHGVTPHVHVPADPLAGDAYDDELLRAVVDHLRRTGDDRPAPTTTGGHP</sequence>
<evidence type="ECO:0000313" key="9">
    <source>
        <dbReference type="EMBL" id="MBB5849166.1"/>
    </source>
</evidence>
<dbReference type="InterPro" id="IPR005151">
    <property type="entry name" value="Tail-specific_protease"/>
</dbReference>
<dbReference type="PANTHER" id="PTHR43253:SF1">
    <property type="entry name" value="TRICORN PROTEASE HOMOLOG 2-RELATED"/>
    <property type="match status" value="1"/>
</dbReference>
<evidence type="ECO:0000256" key="4">
    <source>
        <dbReference type="ARBA" id="ARBA00022670"/>
    </source>
</evidence>
<comment type="caution">
    <text evidence="9">The sequence shown here is derived from an EMBL/GenBank/DDBJ whole genome shotgun (WGS) entry which is preliminary data.</text>
</comment>
<evidence type="ECO:0000256" key="6">
    <source>
        <dbReference type="ARBA" id="ARBA00022825"/>
    </source>
</evidence>
<dbReference type="InterPro" id="IPR011042">
    <property type="entry name" value="6-blade_b-propeller_TolB-like"/>
</dbReference>
<dbReference type="EMBL" id="JACHMW010000001">
    <property type="protein sequence ID" value="MBB5849166.1"/>
    <property type="molecule type" value="Genomic_DNA"/>
</dbReference>
<comment type="subcellular location">
    <subcellularLocation>
        <location evidence="1">Cytoplasm</location>
    </subcellularLocation>
</comment>
<keyword evidence="4" id="KW-0645">Protease</keyword>
<dbReference type="AlphaFoldDB" id="A0A7W9N1G5"/>
<reference evidence="9 10" key="1">
    <citation type="submission" date="2020-08" db="EMBL/GenBank/DDBJ databases">
        <title>Sequencing the genomes of 1000 actinobacteria strains.</title>
        <authorList>
            <person name="Klenk H.-P."/>
        </authorList>
    </citation>
    <scope>NUCLEOTIDE SEQUENCE [LARGE SCALE GENOMIC DNA]</scope>
    <source>
        <strain evidence="9 10">DSM 17945</strain>
    </source>
</reference>
<dbReference type="GO" id="GO:0005737">
    <property type="term" value="C:cytoplasm"/>
    <property type="evidence" value="ECO:0007669"/>
    <property type="project" value="UniProtKB-SubCell"/>
</dbReference>